<dbReference type="KEGG" id="tam:Theam_0412"/>
<dbReference type="EMBL" id="CP002444">
    <property type="protein sequence ID" value="ADU96384.1"/>
    <property type="molecule type" value="Genomic_DNA"/>
</dbReference>
<dbReference type="GO" id="GO:0006235">
    <property type="term" value="P:dTTP biosynthetic process"/>
    <property type="evidence" value="ECO:0007669"/>
    <property type="project" value="UniProtKB-UniRule"/>
</dbReference>
<evidence type="ECO:0000256" key="2">
    <source>
        <dbReference type="ARBA" id="ARBA00012980"/>
    </source>
</evidence>
<organism evidence="14 15">
    <name type="scientific">Thermovibrio ammonificans (strain DSM 15698 / JCM 12110 / HB-1)</name>
    <dbReference type="NCBI Taxonomy" id="648996"/>
    <lineage>
        <taxon>Bacteria</taxon>
        <taxon>Pseudomonadati</taxon>
        <taxon>Aquificota</taxon>
        <taxon>Aquificia</taxon>
        <taxon>Desulfurobacteriales</taxon>
        <taxon>Desulfurobacteriaceae</taxon>
        <taxon>Thermovibrio</taxon>
    </lineage>
</organism>
<feature type="binding site" evidence="12">
    <location>
        <begin position="7"/>
        <end position="14"/>
    </location>
    <ligand>
        <name>ATP</name>
        <dbReference type="ChEBI" id="CHEBI:30616"/>
    </ligand>
</feature>
<keyword evidence="8 12" id="KW-0067">ATP-binding</keyword>
<dbReference type="GO" id="GO:0004798">
    <property type="term" value="F:dTMP kinase activity"/>
    <property type="evidence" value="ECO:0007669"/>
    <property type="project" value="UniProtKB-UniRule"/>
</dbReference>
<sequence length="206" mass="23637">MFITFEGIEGCGKSTQARLTYEWLLDRGYTSVLTREPGGTPAAEKVREVLLKRWEERFPPMAELFLYEAARAFHVENLIKPALQEGSIVICDRFTDSTLAYQSFGRGLSREFVALLNRKATGGLKPDLTLLIDLPVEEAFRRIAQKSRDRMESEPLEFHRRVREGFLSIAREEPERVAVIDGRGTVSEVFERVKRVIEERLRCSAK</sequence>
<evidence type="ECO:0000259" key="13">
    <source>
        <dbReference type="Pfam" id="PF02223"/>
    </source>
</evidence>
<dbReference type="SUPFAM" id="SSF52540">
    <property type="entry name" value="P-loop containing nucleoside triphosphate hydrolases"/>
    <property type="match status" value="1"/>
</dbReference>
<feature type="domain" description="Thymidylate kinase-like" evidence="13">
    <location>
        <begin position="5"/>
        <end position="192"/>
    </location>
</feature>
<keyword evidence="7 12" id="KW-0418">Kinase</keyword>
<dbReference type="InterPro" id="IPR039430">
    <property type="entry name" value="Thymidylate_kin-like_dom"/>
</dbReference>
<evidence type="ECO:0000256" key="11">
    <source>
        <dbReference type="ARBA" id="ARBA00057735"/>
    </source>
</evidence>
<evidence type="ECO:0000256" key="8">
    <source>
        <dbReference type="ARBA" id="ARBA00022840"/>
    </source>
</evidence>
<dbReference type="CDD" id="cd01672">
    <property type="entry name" value="TMPK"/>
    <property type="match status" value="1"/>
</dbReference>
<dbReference type="OrthoDB" id="9774907at2"/>
<dbReference type="RefSeq" id="WP_013537170.1">
    <property type="nucleotide sequence ID" value="NC_014926.1"/>
</dbReference>
<keyword evidence="6 12" id="KW-0547">Nucleotide-binding</keyword>
<name>E8T4X2_THEA1</name>
<dbReference type="GO" id="GO:0006233">
    <property type="term" value="P:dTDP biosynthetic process"/>
    <property type="evidence" value="ECO:0007669"/>
    <property type="project" value="InterPro"/>
</dbReference>
<protein>
    <recommendedName>
        <fullName evidence="3 12">Thymidylate kinase</fullName>
        <ecNumber evidence="2 12">2.7.4.9</ecNumber>
    </recommendedName>
    <alternativeName>
        <fullName evidence="9 12">dTMP kinase</fullName>
    </alternativeName>
</protein>
<keyword evidence="4 12" id="KW-0808">Transferase</keyword>
<dbReference type="Gene3D" id="3.40.50.300">
    <property type="entry name" value="P-loop containing nucleotide triphosphate hydrolases"/>
    <property type="match status" value="1"/>
</dbReference>
<dbReference type="NCBIfam" id="TIGR00041">
    <property type="entry name" value="DTMP_kinase"/>
    <property type="match status" value="1"/>
</dbReference>
<dbReference type="Pfam" id="PF02223">
    <property type="entry name" value="Thymidylate_kin"/>
    <property type="match status" value="1"/>
</dbReference>
<dbReference type="InterPro" id="IPR027417">
    <property type="entry name" value="P-loop_NTPase"/>
</dbReference>
<keyword evidence="15" id="KW-1185">Reference proteome</keyword>
<accession>E8T4X2</accession>
<gene>
    <name evidence="12" type="primary">tmk</name>
    <name evidence="14" type="ordered locus">Theam_0412</name>
</gene>
<evidence type="ECO:0000256" key="3">
    <source>
        <dbReference type="ARBA" id="ARBA00017144"/>
    </source>
</evidence>
<dbReference type="GO" id="GO:0006227">
    <property type="term" value="P:dUDP biosynthetic process"/>
    <property type="evidence" value="ECO:0007669"/>
    <property type="project" value="TreeGrafter"/>
</dbReference>
<evidence type="ECO:0000256" key="7">
    <source>
        <dbReference type="ARBA" id="ARBA00022777"/>
    </source>
</evidence>
<evidence type="ECO:0000256" key="10">
    <source>
        <dbReference type="ARBA" id="ARBA00048743"/>
    </source>
</evidence>
<dbReference type="HOGENOM" id="CLU_049131_0_2_0"/>
<dbReference type="InterPro" id="IPR018095">
    <property type="entry name" value="Thymidylate_kin_CS"/>
</dbReference>
<proteinExistence type="inferred from homology"/>
<dbReference type="eggNOG" id="COG0125">
    <property type="taxonomic scope" value="Bacteria"/>
</dbReference>
<evidence type="ECO:0000313" key="15">
    <source>
        <dbReference type="Proteomes" id="UP000006362"/>
    </source>
</evidence>
<evidence type="ECO:0000256" key="1">
    <source>
        <dbReference type="ARBA" id="ARBA00009776"/>
    </source>
</evidence>
<dbReference type="InterPro" id="IPR018094">
    <property type="entry name" value="Thymidylate_kinase"/>
</dbReference>
<reference evidence="14" key="1">
    <citation type="submission" date="2011-01" db="EMBL/GenBank/DDBJ databases">
        <title>Complete sequence of chromosome of Thermovibrio ammonificans HB-1.</title>
        <authorList>
            <consortium name="US DOE Joint Genome Institute"/>
            <person name="Lucas S."/>
            <person name="Copeland A."/>
            <person name="Lapidus A."/>
            <person name="Cheng J.-F."/>
            <person name="Goodwin L."/>
            <person name="Pitluck S."/>
            <person name="Davenport K."/>
            <person name="Detter J.C."/>
            <person name="Han C."/>
            <person name="Tapia R."/>
            <person name="Land M."/>
            <person name="Hauser L."/>
            <person name="Kyrpides N."/>
            <person name="Ivanova N."/>
            <person name="Ovchinnikova G."/>
            <person name="Vetriani C."/>
            <person name="Woyke T."/>
        </authorList>
    </citation>
    <scope>NUCLEOTIDE SEQUENCE [LARGE SCALE GENOMIC DNA]</scope>
    <source>
        <strain evidence="14">HB-1</strain>
    </source>
</reference>
<evidence type="ECO:0000256" key="6">
    <source>
        <dbReference type="ARBA" id="ARBA00022741"/>
    </source>
</evidence>
<evidence type="ECO:0000256" key="5">
    <source>
        <dbReference type="ARBA" id="ARBA00022727"/>
    </source>
</evidence>
<dbReference type="Proteomes" id="UP000006362">
    <property type="component" value="Chromosome"/>
</dbReference>
<dbReference type="PROSITE" id="PS01331">
    <property type="entry name" value="THYMIDYLATE_KINASE"/>
    <property type="match status" value="1"/>
</dbReference>
<comment type="catalytic activity">
    <reaction evidence="10 12">
        <text>dTMP + ATP = dTDP + ADP</text>
        <dbReference type="Rhea" id="RHEA:13517"/>
        <dbReference type="ChEBI" id="CHEBI:30616"/>
        <dbReference type="ChEBI" id="CHEBI:58369"/>
        <dbReference type="ChEBI" id="CHEBI:63528"/>
        <dbReference type="ChEBI" id="CHEBI:456216"/>
        <dbReference type="EC" id="2.7.4.9"/>
    </reaction>
</comment>
<evidence type="ECO:0000256" key="12">
    <source>
        <dbReference type="HAMAP-Rule" id="MF_00165"/>
    </source>
</evidence>
<comment type="function">
    <text evidence="11 12">Phosphorylation of dTMP to form dTDP in both de novo and salvage pathways of dTTP synthesis.</text>
</comment>
<dbReference type="STRING" id="648996.Theam_0412"/>
<dbReference type="FunFam" id="3.40.50.300:FF:000225">
    <property type="entry name" value="Thymidylate kinase"/>
    <property type="match status" value="1"/>
</dbReference>
<keyword evidence="5 12" id="KW-0545">Nucleotide biosynthesis</keyword>
<evidence type="ECO:0000256" key="9">
    <source>
        <dbReference type="ARBA" id="ARBA00029962"/>
    </source>
</evidence>
<dbReference type="GO" id="GO:0005829">
    <property type="term" value="C:cytosol"/>
    <property type="evidence" value="ECO:0007669"/>
    <property type="project" value="TreeGrafter"/>
</dbReference>
<dbReference type="PANTHER" id="PTHR10344">
    <property type="entry name" value="THYMIDYLATE KINASE"/>
    <property type="match status" value="1"/>
</dbReference>
<dbReference type="AlphaFoldDB" id="E8T4X2"/>
<evidence type="ECO:0000313" key="14">
    <source>
        <dbReference type="EMBL" id="ADU96384.1"/>
    </source>
</evidence>
<dbReference type="EC" id="2.7.4.9" evidence="2 12"/>
<dbReference type="HAMAP" id="MF_00165">
    <property type="entry name" value="Thymidylate_kinase"/>
    <property type="match status" value="1"/>
</dbReference>
<evidence type="ECO:0000256" key="4">
    <source>
        <dbReference type="ARBA" id="ARBA00022679"/>
    </source>
</evidence>
<comment type="similarity">
    <text evidence="1 12">Belongs to the thymidylate kinase family.</text>
</comment>
<dbReference type="GO" id="GO:0005524">
    <property type="term" value="F:ATP binding"/>
    <property type="evidence" value="ECO:0007669"/>
    <property type="project" value="UniProtKB-UniRule"/>
</dbReference>
<dbReference type="PANTHER" id="PTHR10344:SF4">
    <property type="entry name" value="UMP-CMP KINASE 2, MITOCHONDRIAL"/>
    <property type="match status" value="1"/>
</dbReference>